<dbReference type="Gene3D" id="3.30.420.10">
    <property type="entry name" value="Ribonuclease H-like superfamily/Ribonuclease H"/>
    <property type="match status" value="1"/>
</dbReference>
<dbReference type="InterPro" id="IPR053392">
    <property type="entry name" value="Transposase_IS30-like"/>
</dbReference>
<evidence type="ECO:0000313" key="3">
    <source>
        <dbReference type="EMBL" id="CUN16620.1"/>
    </source>
</evidence>
<protein>
    <submittedName>
        <fullName evidence="3">Transposase and inactivated derivatives, IS30 family</fullName>
    </submittedName>
</protein>
<dbReference type="AlphaFoldDB" id="A0A173UQD3"/>
<dbReference type="SUPFAM" id="SSF53098">
    <property type="entry name" value="Ribonuclease H-like"/>
    <property type="match status" value="1"/>
</dbReference>
<dbReference type="InterPro" id="IPR001584">
    <property type="entry name" value="Integrase_cat-core"/>
</dbReference>
<gene>
    <name evidence="3" type="ORF">ERS852425_03048</name>
</gene>
<dbReference type="GO" id="GO:0015074">
    <property type="term" value="P:DNA integration"/>
    <property type="evidence" value="ECO:0007669"/>
    <property type="project" value="InterPro"/>
</dbReference>
<sequence length="430" mass="49801">MAKNTHLTLEDRIIIEVSLKNGESFAEIGRKLEKDPSTISKEVRNHIKIVRNKSYNPCANRASCSKIATVCKSCSAQFRYLCKRCVEYRCYELCTDFVELTCQRLKKPPYICDNCIRRMRCKLERHLYSAKNAQDEYEAMRSESRQGISVSAEELNRIDQIVSPLIKQGQSIHMICVNHADEIMLDEKTIYNYIDAGLLSVRNIDLPRKVRYRKRPKKKTVKVDKACFRGRSYEDFQNHLAADPDVPVVEMDSVIGSQGGKVLLTIYFRTSSLMLAFLRDANTARSVSEIFEHLYEVLGHETFTNLFPVILTDRGSEFTDPLAIEFNKENRRRTHVFYCDPQRSDQKGSCEVTHEMIRRILPQGTSFDALKQKDIDLMMSHINSYTRKKLNNQSAYELFSFLHGQEILEKLKIKEIPADKINMTPLLLKK</sequence>
<evidence type="ECO:0000313" key="4">
    <source>
        <dbReference type="Proteomes" id="UP000095598"/>
    </source>
</evidence>
<dbReference type="EMBL" id="CYXT01000032">
    <property type="protein sequence ID" value="CUN16620.1"/>
    <property type="molecule type" value="Genomic_DNA"/>
</dbReference>
<dbReference type="GO" id="GO:0003676">
    <property type="term" value="F:nucleic acid binding"/>
    <property type="evidence" value="ECO:0007669"/>
    <property type="project" value="InterPro"/>
</dbReference>
<keyword evidence="1" id="KW-0233">DNA recombination</keyword>
<dbReference type="NCBIfam" id="NF033563">
    <property type="entry name" value="transpos_IS30"/>
    <property type="match status" value="1"/>
</dbReference>
<evidence type="ECO:0000256" key="1">
    <source>
        <dbReference type="ARBA" id="ARBA00023172"/>
    </source>
</evidence>
<organism evidence="3 4">
    <name type="scientific">Anaerostipes hadrus</name>
    <dbReference type="NCBI Taxonomy" id="649756"/>
    <lineage>
        <taxon>Bacteria</taxon>
        <taxon>Bacillati</taxon>
        <taxon>Bacillota</taxon>
        <taxon>Clostridia</taxon>
        <taxon>Lachnospirales</taxon>
        <taxon>Lachnospiraceae</taxon>
        <taxon>Anaerostipes</taxon>
    </lineage>
</organism>
<dbReference type="Pfam" id="PF13936">
    <property type="entry name" value="HTH_38"/>
    <property type="match status" value="1"/>
</dbReference>
<dbReference type="GO" id="GO:0005829">
    <property type="term" value="C:cytosol"/>
    <property type="evidence" value="ECO:0007669"/>
    <property type="project" value="TreeGrafter"/>
</dbReference>
<proteinExistence type="predicted"/>
<dbReference type="GO" id="GO:0006310">
    <property type="term" value="P:DNA recombination"/>
    <property type="evidence" value="ECO:0007669"/>
    <property type="project" value="UniProtKB-KW"/>
</dbReference>
<dbReference type="PANTHER" id="PTHR10948">
    <property type="entry name" value="TRANSPOSASE"/>
    <property type="match status" value="1"/>
</dbReference>
<dbReference type="Proteomes" id="UP000095598">
    <property type="component" value="Unassembled WGS sequence"/>
</dbReference>
<accession>A0A173UQD3</accession>
<name>A0A173UQD3_ANAHA</name>
<feature type="domain" description="Integrase catalytic" evidence="2">
    <location>
        <begin position="240"/>
        <end position="403"/>
    </location>
</feature>
<dbReference type="InterPro" id="IPR036397">
    <property type="entry name" value="RNaseH_sf"/>
</dbReference>
<dbReference type="InterPro" id="IPR051917">
    <property type="entry name" value="Transposase-Integrase"/>
</dbReference>
<dbReference type="InterPro" id="IPR012337">
    <property type="entry name" value="RNaseH-like_sf"/>
</dbReference>
<dbReference type="PANTHER" id="PTHR10948:SF23">
    <property type="entry name" value="TRANSPOSASE INSI FOR INSERTION SEQUENCE ELEMENT IS30A-RELATED"/>
    <property type="match status" value="1"/>
</dbReference>
<evidence type="ECO:0000259" key="2">
    <source>
        <dbReference type="PROSITE" id="PS50994"/>
    </source>
</evidence>
<reference evidence="3 4" key="1">
    <citation type="submission" date="2015-09" db="EMBL/GenBank/DDBJ databases">
        <authorList>
            <consortium name="Pathogen Informatics"/>
        </authorList>
    </citation>
    <scope>NUCLEOTIDE SEQUENCE [LARGE SCALE GENOMIC DNA]</scope>
    <source>
        <strain evidence="3 4">2789STDY5608868</strain>
    </source>
</reference>
<dbReference type="PROSITE" id="PS50994">
    <property type="entry name" value="INTEGRASE"/>
    <property type="match status" value="1"/>
</dbReference>
<dbReference type="GO" id="GO:0032196">
    <property type="term" value="P:transposition"/>
    <property type="evidence" value="ECO:0007669"/>
    <property type="project" value="TreeGrafter"/>
</dbReference>
<dbReference type="InterPro" id="IPR025246">
    <property type="entry name" value="IS30-like_HTH"/>
</dbReference>
<dbReference type="GO" id="GO:0004803">
    <property type="term" value="F:transposase activity"/>
    <property type="evidence" value="ECO:0007669"/>
    <property type="project" value="TreeGrafter"/>
</dbReference>
<dbReference type="RefSeq" id="WP_055259783.1">
    <property type="nucleotide sequence ID" value="NZ_CYXT01000032.1"/>
</dbReference>